<dbReference type="EMBL" id="MU150839">
    <property type="protein sequence ID" value="KAF9455258.1"/>
    <property type="molecule type" value="Genomic_DNA"/>
</dbReference>
<feature type="region of interest" description="Disordered" evidence="1">
    <location>
        <begin position="344"/>
        <end position="375"/>
    </location>
</feature>
<protein>
    <submittedName>
        <fullName evidence="2">Uncharacterized protein</fullName>
    </submittedName>
</protein>
<dbReference type="Proteomes" id="UP000807353">
    <property type="component" value="Unassembled WGS sequence"/>
</dbReference>
<dbReference type="PANTHER" id="PTHR35871">
    <property type="entry name" value="EXPRESSED PROTEIN"/>
    <property type="match status" value="1"/>
</dbReference>
<sequence length="448" mass="51230">EIRSWEVLREQIKKDLQKKDLPRIKYNQLLVLQNFATLCLKGFKRIEASHLIATQWHEGIGIHFARHVRALARHYQIFEQLPKETRGGRANRKSLLNDESVQAACQHWLTAQKAGTVKPMLFRDAINSEILASLDIVPKKPICERTARRWLVRLGYRRTLIKKGIYMDGHNRPDVVKYRDDVYLPRMAAFEARMTHYDGPDLKATEPTLPPGVKKIIAYFHDECCFHALDYQRTAWLAKGQTVLQKKSRGRLIHVSNFITEAGGRLVLRDELGNIIEDARKIIYPGAKGDPWWDCEQLIKQIKHAIAIHNRAHPDCTALFIFDNSSAHGSLPPDALKAFEMNKSNGGKQRLQRDTIIPMNNPDESKRGQPQSMRTSDGLAKGLQVVLEERGFNVNLKAKCAPVCPFESENCCMARLLSKQDDFVNQESMLESVVKEAGHECIFLPKFH</sequence>
<accession>A0A9P6CBP4</accession>
<name>A0A9P6CBP4_9AGAR</name>
<reference evidence="2" key="1">
    <citation type="submission" date="2020-11" db="EMBL/GenBank/DDBJ databases">
        <authorList>
            <consortium name="DOE Joint Genome Institute"/>
            <person name="Ahrendt S."/>
            <person name="Riley R."/>
            <person name="Andreopoulos W."/>
            <person name="Labutti K."/>
            <person name="Pangilinan J."/>
            <person name="Ruiz-Duenas F.J."/>
            <person name="Barrasa J.M."/>
            <person name="Sanchez-Garcia M."/>
            <person name="Camarero S."/>
            <person name="Miyauchi S."/>
            <person name="Serrano A."/>
            <person name="Linde D."/>
            <person name="Babiker R."/>
            <person name="Drula E."/>
            <person name="Ayuso-Fernandez I."/>
            <person name="Pacheco R."/>
            <person name="Padilla G."/>
            <person name="Ferreira P."/>
            <person name="Barriuso J."/>
            <person name="Kellner H."/>
            <person name="Castanera R."/>
            <person name="Alfaro M."/>
            <person name="Ramirez L."/>
            <person name="Pisabarro A.G."/>
            <person name="Kuo A."/>
            <person name="Tritt A."/>
            <person name="Lipzen A."/>
            <person name="He G."/>
            <person name="Yan M."/>
            <person name="Ng V."/>
            <person name="Cullen D."/>
            <person name="Martin F."/>
            <person name="Rosso M.-N."/>
            <person name="Henrissat B."/>
            <person name="Hibbett D."/>
            <person name="Martinez A.T."/>
            <person name="Grigoriev I.V."/>
        </authorList>
    </citation>
    <scope>NUCLEOTIDE SEQUENCE</scope>
    <source>
        <strain evidence="2">CBS 247.69</strain>
    </source>
</reference>
<proteinExistence type="predicted"/>
<dbReference type="PANTHER" id="PTHR35871:SF1">
    <property type="entry name" value="CXC1-LIKE CYSTEINE CLUSTER ASSOCIATED WITH KDZ TRANSPOSASES DOMAIN-CONTAINING PROTEIN"/>
    <property type="match status" value="1"/>
</dbReference>
<keyword evidence="3" id="KW-1185">Reference proteome</keyword>
<feature type="non-terminal residue" evidence="2">
    <location>
        <position position="448"/>
    </location>
</feature>
<dbReference type="AlphaFoldDB" id="A0A9P6CBP4"/>
<organism evidence="2 3">
    <name type="scientific">Collybia nuda</name>
    <dbReference type="NCBI Taxonomy" id="64659"/>
    <lineage>
        <taxon>Eukaryota</taxon>
        <taxon>Fungi</taxon>
        <taxon>Dikarya</taxon>
        <taxon>Basidiomycota</taxon>
        <taxon>Agaricomycotina</taxon>
        <taxon>Agaricomycetes</taxon>
        <taxon>Agaricomycetidae</taxon>
        <taxon>Agaricales</taxon>
        <taxon>Tricholomatineae</taxon>
        <taxon>Clitocybaceae</taxon>
        <taxon>Collybia</taxon>
    </lineage>
</organism>
<comment type="caution">
    <text evidence="2">The sequence shown here is derived from an EMBL/GenBank/DDBJ whole genome shotgun (WGS) entry which is preliminary data.</text>
</comment>
<dbReference type="OrthoDB" id="6511194at2759"/>
<gene>
    <name evidence="2" type="ORF">BDZ94DRAFT_1115182</name>
</gene>
<evidence type="ECO:0000256" key="1">
    <source>
        <dbReference type="SAM" id="MobiDB-lite"/>
    </source>
</evidence>
<feature type="non-terminal residue" evidence="2">
    <location>
        <position position="1"/>
    </location>
</feature>
<evidence type="ECO:0000313" key="2">
    <source>
        <dbReference type="EMBL" id="KAF9455258.1"/>
    </source>
</evidence>
<evidence type="ECO:0000313" key="3">
    <source>
        <dbReference type="Proteomes" id="UP000807353"/>
    </source>
</evidence>